<evidence type="ECO:0000313" key="1">
    <source>
        <dbReference type="EMBL" id="MFC5527838.1"/>
    </source>
</evidence>
<protein>
    <submittedName>
        <fullName evidence="1">Uncharacterized protein</fullName>
    </submittedName>
</protein>
<proteinExistence type="predicted"/>
<name>A0ABW0QSV0_9GAMM</name>
<gene>
    <name evidence="1" type="ORF">ACFPPA_19015</name>
</gene>
<accession>A0ABW0QSV0</accession>
<evidence type="ECO:0000313" key="2">
    <source>
        <dbReference type="Proteomes" id="UP001596114"/>
    </source>
</evidence>
<sequence>MTSRVDELLQIANAISRGEIPAYQHNECYTSGAFDLLLVNANSGDAFAMLETLCQRFESVKASGNDMKGYYELVTLLARQSNTTEVPSGMRVVISEQPELSSGLRSWYRDAG</sequence>
<keyword evidence="2" id="KW-1185">Reference proteome</keyword>
<reference evidence="2" key="1">
    <citation type="journal article" date="2019" name="Int. J. Syst. Evol. Microbiol.">
        <title>The Global Catalogue of Microorganisms (GCM) 10K type strain sequencing project: providing services to taxonomists for standard genome sequencing and annotation.</title>
        <authorList>
            <consortium name="The Broad Institute Genomics Platform"/>
            <consortium name="The Broad Institute Genome Sequencing Center for Infectious Disease"/>
            <person name="Wu L."/>
            <person name="Ma J."/>
        </authorList>
    </citation>
    <scope>NUCLEOTIDE SEQUENCE [LARGE SCALE GENOMIC DNA]</scope>
    <source>
        <strain evidence="2">CGMCC 1.16619</strain>
    </source>
</reference>
<dbReference type="EMBL" id="JBHSNF010000009">
    <property type="protein sequence ID" value="MFC5527838.1"/>
    <property type="molecule type" value="Genomic_DNA"/>
</dbReference>
<dbReference type="RefSeq" id="WP_377322834.1">
    <property type="nucleotide sequence ID" value="NZ_JBHSNF010000009.1"/>
</dbReference>
<dbReference type="Proteomes" id="UP001596114">
    <property type="component" value="Unassembled WGS sequence"/>
</dbReference>
<comment type="caution">
    <text evidence="1">The sequence shown here is derived from an EMBL/GenBank/DDBJ whole genome shotgun (WGS) entry which is preliminary data.</text>
</comment>
<organism evidence="1 2">
    <name type="scientific">Rhodanobacter ginsengisoli</name>
    <dbReference type="NCBI Taxonomy" id="418646"/>
    <lineage>
        <taxon>Bacteria</taxon>
        <taxon>Pseudomonadati</taxon>
        <taxon>Pseudomonadota</taxon>
        <taxon>Gammaproteobacteria</taxon>
        <taxon>Lysobacterales</taxon>
        <taxon>Rhodanobacteraceae</taxon>
        <taxon>Rhodanobacter</taxon>
    </lineage>
</organism>